<reference evidence="3 4" key="1">
    <citation type="submission" date="2024-04" db="EMBL/GenBank/DDBJ databases">
        <title>genome sequences of Mucor flavus KT1a and Helicostylum pulchrum KT1b strains isolated from the surface of a dry-aged beef.</title>
        <authorList>
            <person name="Toyotome T."/>
            <person name="Hosono M."/>
            <person name="Torimaru M."/>
            <person name="Fukuda K."/>
            <person name="Mikami N."/>
        </authorList>
    </citation>
    <scope>NUCLEOTIDE SEQUENCE [LARGE SCALE GENOMIC DNA]</scope>
    <source>
        <strain evidence="3 4">KT1a</strain>
    </source>
</reference>
<evidence type="ECO:0000256" key="1">
    <source>
        <dbReference type="SAM" id="MobiDB-lite"/>
    </source>
</evidence>
<dbReference type="PANTHER" id="PTHR13612">
    <property type="entry name" value="ENHANCER OF MRNA-DECAPPING PROTEIN 3"/>
    <property type="match status" value="1"/>
</dbReference>
<evidence type="ECO:0000259" key="2">
    <source>
        <dbReference type="PROSITE" id="PS51385"/>
    </source>
</evidence>
<dbReference type="PANTHER" id="PTHR13612:SF0">
    <property type="entry name" value="ENHANCER OF MRNA-DECAPPING PROTEIN 3"/>
    <property type="match status" value="1"/>
</dbReference>
<dbReference type="Pfam" id="PF03853">
    <property type="entry name" value="YjeF_N"/>
    <property type="match status" value="1"/>
</dbReference>
<keyword evidence="4" id="KW-1185">Reference proteome</keyword>
<evidence type="ECO:0000313" key="3">
    <source>
        <dbReference type="EMBL" id="GAA5809560.1"/>
    </source>
</evidence>
<protein>
    <recommendedName>
        <fullName evidence="2">YjeF N-terminal domain-containing protein</fullName>
    </recommendedName>
</protein>
<dbReference type="EMBL" id="BAABUK010000005">
    <property type="protein sequence ID" value="GAA5809560.1"/>
    <property type="molecule type" value="Genomic_DNA"/>
</dbReference>
<feature type="compositionally biased region" description="Low complexity" evidence="1">
    <location>
        <begin position="74"/>
        <end position="93"/>
    </location>
</feature>
<feature type="region of interest" description="Disordered" evidence="1">
    <location>
        <begin position="69"/>
        <end position="120"/>
    </location>
</feature>
<dbReference type="SUPFAM" id="SSF64153">
    <property type="entry name" value="YjeF N-terminal domain-like"/>
    <property type="match status" value="1"/>
</dbReference>
<dbReference type="Gene3D" id="3.40.50.10260">
    <property type="entry name" value="YjeF N-terminal domain"/>
    <property type="match status" value="1"/>
</dbReference>
<feature type="compositionally biased region" description="Basic and acidic residues" evidence="1">
    <location>
        <begin position="94"/>
        <end position="112"/>
    </location>
</feature>
<feature type="compositionally biased region" description="Polar residues" evidence="1">
    <location>
        <begin position="342"/>
        <end position="356"/>
    </location>
</feature>
<accession>A0ABP9YRT8</accession>
<feature type="domain" description="YjeF N-terminal" evidence="2">
    <location>
        <begin position="422"/>
        <end position="633"/>
    </location>
</feature>
<dbReference type="InterPro" id="IPR004443">
    <property type="entry name" value="YjeF_N_dom"/>
</dbReference>
<gene>
    <name evidence="3" type="ORF">MFLAVUS_002970</name>
</gene>
<dbReference type="SUPFAM" id="SSF50182">
    <property type="entry name" value="Sm-like ribonucleoproteins"/>
    <property type="match status" value="1"/>
</dbReference>
<dbReference type="InterPro" id="IPR010920">
    <property type="entry name" value="LSM_dom_sf"/>
</dbReference>
<feature type="region of interest" description="Disordered" evidence="1">
    <location>
        <begin position="342"/>
        <end position="368"/>
    </location>
</feature>
<dbReference type="Proteomes" id="UP001473302">
    <property type="component" value="Unassembled WGS sequence"/>
</dbReference>
<organism evidence="3 4">
    <name type="scientific">Mucor flavus</name>
    <dbReference type="NCBI Taxonomy" id="439312"/>
    <lineage>
        <taxon>Eukaryota</taxon>
        <taxon>Fungi</taxon>
        <taxon>Fungi incertae sedis</taxon>
        <taxon>Mucoromycota</taxon>
        <taxon>Mucoromycotina</taxon>
        <taxon>Mucoromycetes</taxon>
        <taxon>Mucorales</taxon>
        <taxon>Mucorineae</taxon>
        <taxon>Mucoraceae</taxon>
        <taxon>Mucor</taxon>
    </lineage>
</organism>
<dbReference type="PROSITE" id="PS51385">
    <property type="entry name" value="YJEF_N"/>
    <property type="match status" value="1"/>
</dbReference>
<comment type="caution">
    <text evidence="3">The sequence shown here is derived from an EMBL/GenBank/DDBJ whole genome shotgun (WGS) entry which is preliminary data.</text>
</comment>
<name>A0ABP9YRT8_9FUNG</name>
<proteinExistence type="predicted"/>
<evidence type="ECO:0000313" key="4">
    <source>
        <dbReference type="Proteomes" id="UP001473302"/>
    </source>
</evidence>
<sequence length="654" mass="73506">MDKYYGVYVQVMVVNDTLIKGYIHGKDESDNLVLKNVSVINKFGVQTQEEILSIERSLIKDLQVLEKAPGPTPEEQMQKQQQQQMLKQQQQQRLEQEHQQRLEQEHQQRLEEQNQEMTRRSIMISKQLEEKTRMKELQLEQEKEQRQQQQQQLQQQQLQQQQQQLHQQQQQQQHMNYSMPHPIHPQMLHMDPAIVYQQSMSPVPPRDSAIISSQMKKLNIDDTSNRSSNVDPAILFTQSGNSSRLQENSSRSLDPSMLFQQQQQQMNTSQQNFPFQDPAIISVTSTPEFTEPKKPLFGAKKMKKVAKEMVIFEDYSEFESGKGVVKKIQPKKNVESNSNNISFKKKVNNNTGNEIPNRTPPIMDASPKQNMVPISLIPPKARRSGSVTPQPQFTAKPVVVEPCRILTVSGGIQIPTVTSSQMEHAKQIASESGFTKSQLIENGAFGISMMVLKAIGGHRRIQPDNHNAAPVIVILTGPTSIGEFGIAAARHLANRGCQVIISIPEDSDEPTVEQYKALAKFSGARITTSINELPNQYTTPVDLIVDALLGPETKKISATVKSQMSWANANKAPVLSIDFPSGVNPDNGAFPANHYITPKWTLCLSAPYTGCTSRNVTGELFLADAGLSFLCFKSIISNFHIPWGSDFVLALEYA</sequence>
<dbReference type="InterPro" id="IPR036652">
    <property type="entry name" value="YjeF_N_dom_sf"/>
</dbReference>